<dbReference type="InterPro" id="IPR037398">
    <property type="entry name" value="Glyco_hydro_64_fam"/>
</dbReference>
<dbReference type="Gene3D" id="2.60.110.10">
    <property type="entry name" value="Thaumatin"/>
    <property type="match status" value="1"/>
</dbReference>
<gene>
    <name evidence="3" type="ORF">ACFPIJ_28625</name>
</gene>
<feature type="domain" description="GH64" evidence="2">
    <location>
        <begin position="1"/>
        <end position="358"/>
    </location>
</feature>
<dbReference type="SMART" id="SM00108">
    <property type="entry name" value="B_lectin"/>
    <property type="match status" value="1"/>
</dbReference>
<dbReference type="SUPFAM" id="SSF51110">
    <property type="entry name" value="alpha-D-mannose-specific plant lectins"/>
    <property type="match status" value="1"/>
</dbReference>
<comment type="caution">
    <text evidence="3">The sequence shown here is derived from an EMBL/GenBank/DDBJ whole genome shotgun (WGS) entry which is preliminary data.</text>
</comment>
<dbReference type="CDD" id="cd00028">
    <property type="entry name" value="B_lectin"/>
    <property type="match status" value="1"/>
</dbReference>
<dbReference type="PROSITE" id="PS52006">
    <property type="entry name" value="GH64"/>
    <property type="match status" value="1"/>
</dbReference>
<dbReference type="InterPro" id="IPR036426">
    <property type="entry name" value="Bulb-type_lectin_dom_sf"/>
</dbReference>
<dbReference type="Proteomes" id="UP001595912">
    <property type="component" value="Unassembled WGS sequence"/>
</dbReference>
<dbReference type="PANTHER" id="PTHR38165:SF1">
    <property type="entry name" value="GLUCANASE B"/>
    <property type="match status" value="1"/>
</dbReference>
<dbReference type="InterPro" id="IPR042517">
    <property type="entry name" value="Glyco_hydro_64_N_2"/>
</dbReference>
<dbReference type="InterPro" id="IPR032477">
    <property type="entry name" value="Glyco_hydro_64"/>
</dbReference>
<proteinExistence type="predicted"/>
<reference evidence="4" key="1">
    <citation type="journal article" date="2019" name="Int. J. Syst. Evol. Microbiol.">
        <title>The Global Catalogue of Microorganisms (GCM) 10K type strain sequencing project: providing services to taxonomists for standard genome sequencing and annotation.</title>
        <authorList>
            <consortium name="The Broad Institute Genomics Platform"/>
            <consortium name="The Broad Institute Genome Sequencing Center for Infectious Disease"/>
            <person name="Wu L."/>
            <person name="Ma J."/>
        </authorList>
    </citation>
    <scope>NUCLEOTIDE SEQUENCE [LARGE SCALE GENOMIC DNA]</scope>
    <source>
        <strain evidence="4">CGMCC 4.7152</strain>
    </source>
</reference>
<dbReference type="RefSeq" id="WP_380119250.1">
    <property type="nucleotide sequence ID" value="NZ_JBHSIU010000039.1"/>
</dbReference>
<organism evidence="3 4">
    <name type="scientific">Dactylosporangium cerinum</name>
    <dbReference type="NCBI Taxonomy" id="1434730"/>
    <lineage>
        <taxon>Bacteria</taxon>
        <taxon>Bacillati</taxon>
        <taxon>Actinomycetota</taxon>
        <taxon>Actinomycetes</taxon>
        <taxon>Micromonosporales</taxon>
        <taxon>Micromonosporaceae</taxon>
        <taxon>Dactylosporangium</taxon>
    </lineage>
</organism>
<protein>
    <submittedName>
        <fullName evidence="3">Beta-1,3-glucanase family protein</fullName>
    </submittedName>
</protein>
<name>A0ABV9W262_9ACTN</name>
<evidence type="ECO:0000313" key="4">
    <source>
        <dbReference type="Proteomes" id="UP001595912"/>
    </source>
</evidence>
<dbReference type="EMBL" id="JBHSIU010000039">
    <property type="protein sequence ID" value="MFC5001791.1"/>
    <property type="molecule type" value="Genomic_DNA"/>
</dbReference>
<dbReference type="PROSITE" id="PS50927">
    <property type="entry name" value="BULB_LECTIN"/>
    <property type="match status" value="1"/>
</dbReference>
<evidence type="ECO:0000259" key="1">
    <source>
        <dbReference type="PROSITE" id="PS50927"/>
    </source>
</evidence>
<evidence type="ECO:0000313" key="3">
    <source>
        <dbReference type="EMBL" id="MFC5001791.1"/>
    </source>
</evidence>
<dbReference type="PANTHER" id="PTHR38165">
    <property type="match status" value="1"/>
</dbReference>
<dbReference type="Gene3D" id="2.90.10.10">
    <property type="entry name" value="Bulb-type lectin domain"/>
    <property type="match status" value="2"/>
</dbReference>
<dbReference type="Pfam" id="PF16483">
    <property type="entry name" value="Glyco_hydro_64"/>
    <property type="match status" value="1"/>
</dbReference>
<accession>A0ABV9W262</accession>
<dbReference type="InterPro" id="IPR037176">
    <property type="entry name" value="Osmotin/thaumatin-like_sf"/>
</dbReference>
<keyword evidence="4" id="KW-1185">Reference proteome</keyword>
<evidence type="ECO:0000259" key="2">
    <source>
        <dbReference type="PROSITE" id="PS52006"/>
    </source>
</evidence>
<feature type="domain" description="Bulb-type lectin" evidence="1">
    <location>
        <begin position="367"/>
        <end position="481"/>
    </location>
</feature>
<dbReference type="Gene3D" id="3.30.920.50">
    <property type="entry name" value="Beta-1,3-glucanase, C-terminal domain"/>
    <property type="match status" value="1"/>
</dbReference>
<sequence>MTVTNNTGRADAVYLYVLGVSLKPGGRLGYVNAAGIHTPWTGGSLPPSPAPDVSIPGPPNGQSVTLRIPRELSGRVYMSFGEKLKFFLSPDGLVQPAPWNPSDPNRNILFDTSEFTYNNAGLWLNSSQVDMFAIPHAVTVTGSTGITTRTGDLVNDGRNRVINDIRNTAGFANTVHTRSDGTVLRVWAPGKAVDSGSMDANYLDPYIASAWNAYTNRTLTVVPFQNEPNTKFFGRTSGNVMNFTNGAGQQVASFTRPSTANVWGCDGNLRAPNDLVVGPIARTLCAALHRSTLGTYDTEPRYSPSEFYHGTITNHYSRIIHANMADGKAYGFAFDDVAAQESLVHDGDPRAAGIIMSPFGAGNPGTGNQLQAGQRLTAGQSLTSTNGRFRLSMQTDGNLVIYDGASPIWATGTWNLPADRRPTRVDMQADGNLVLYNDANQAAWASGSWGSGRVNPFVEMQNDGNLVIYHNGRNPLWASGTAR</sequence>
<dbReference type="InterPro" id="IPR001480">
    <property type="entry name" value="Bulb-type_lectin_dom"/>
</dbReference>